<sequence length="988" mass="108802">MHAAFDADDGEDKLLPITCRFLPYDQWLTTHLSPDWKVHQLKSYVLSKCLSNYDATELGAPPPDPHQGARPPSPITFAKQPHPHDRRRSVSPIQFARAKSPTADSGGEEKATKQVEDDGYQEDDEWDDQDVDEVVFVHRTQKPAAAKSKDSSKKKRLRPHHLTIIRFSTGQALEDDFNVSMYDFSPYELLEVHRSGFIVPLRRDALEDYCMPFWEGPVKVLKPMRDSDYEWRDKWLVAHDCALHICRSENDHEATHELPMSALVAVCTPDHLNLPSISWSSSGSEQRRIVCARFAMAAGDIGTLDITKRDKGKSLKKLRLSKSKDDGPIALGSSPLTLESGSGSPPGTGRARSSFLPANSSRLRPTLDITALSGEKPSSPTPPSQSIPSIMMAVAPDGNIRAKSRTATTTESHRRLLSDDDSGNHSSSESGLSSPVFAHTPLTERDEEMSDMEQPQLKGLDSKARLRELYKPKFGSVKLGGKLHDDYGERTPDSEASFPQARNDKRSKTPTQTHTTDSSQGQWVVFDLSNDDAYTSFLRVLHRWPAQNETYSINSTYIPWVASAPGFYQDDHEVNDGAPFTASVEHAATSGRPMASQYPEWRLWATARARDAGFGDSALLKVAMGIAAQTRMPDRMSEKKRGKQRERGASVAESFSWSTAEPLEGSESESEAEWPGWMGDIRRQASVRKRQALINHYREESGSTTSASATYNSDSMSSSAQMSVSSSSVYPSGTRSPRSHAWSTNSHKLPPRMGLPPAFQHARPQWAGQNLIPPDDLLSPSYAGRRPSLPNLPLPPPKNVSGRAASNPSALATTTMASATTTPIVSPIATAASSSSSRTLPGGAPLPRRASSAGILGFNGLKKKASVDQDARERDVRERERDQRDRQRRLERERGRPAEDRGHRSKLSLSSSTQPQPGVSRTRTMLRRAASGSNLREDAAHGELREVDAASQTSSKKGEGGSTKKKKMSRSEWIVKGLEDALDFVEGK</sequence>
<protein>
    <submittedName>
        <fullName evidence="2">Uncharacterized protein</fullName>
    </submittedName>
</protein>
<feature type="compositionally biased region" description="Polar residues" evidence="1">
    <location>
        <begin position="509"/>
        <end position="519"/>
    </location>
</feature>
<accession>A0A550CTH1</accession>
<feature type="region of interest" description="Disordered" evidence="1">
    <location>
        <begin position="829"/>
        <end position="972"/>
    </location>
</feature>
<feature type="compositionally biased region" description="Polar residues" evidence="1">
    <location>
        <begin position="334"/>
        <end position="345"/>
    </location>
</feature>
<dbReference type="AlphaFoldDB" id="A0A550CTH1"/>
<dbReference type="STRING" id="97359.A0A550CTH1"/>
<feature type="compositionally biased region" description="Basic and acidic residues" evidence="1">
    <location>
        <begin position="107"/>
        <end position="116"/>
    </location>
</feature>
<evidence type="ECO:0000313" key="3">
    <source>
        <dbReference type="Proteomes" id="UP000320762"/>
    </source>
</evidence>
<dbReference type="Proteomes" id="UP000320762">
    <property type="component" value="Unassembled WGS sequence"/>
</dbReference>
<name>A0A550CTH1_9AGAR</name>
<feature type="region of interest" description="Disordered" evidence="1">
    <location>
        <begin position="57"/>
        <end position="126"/>
    </location>
</feature>
<feature type="compositionally biased region" description="Low complexity" evidence="1">
    <location>
        <begin position="424"/>
        <end position="434"/>
    </location>
</feature>
<dbReference type="OrthoDB" id="3225203at2759"/>
<feature type="region of interest" description="Disordered" evidence="1">
    <location>
        <begin position="445"/>
        <end position="464"/>
    </location>
</feature>
<dbReference type="EMBL" id="VDMD01000002">
    <property type="protein sequence ID" value="TRM68089.1"/>
    <property type="molecule type" value="Genomic_DNA"/>
</dbReference>
<evidence type="ECO:0000256" key="1">
    <source>
        <dbReference type="SAM" id="MobiDB-lite"/>
    </source>
</evidence>
<proteinExistence type="predicted"/>
<reference evidence="2 3" key="1">
    <citation type="journal article" date="2019" name="New Phytol.">
        <title>Comparative genomics reveals unique wood-decay strategies and fruiting body development in the Schizophyllaceae.</title>
        <authorList>
            <person name="Almasi E."/>
            <person name="Sahu N."/>
            <person name="Krizsan K."/>
            <person name="Balint B."/>
            <person name="Kovacs G.M."/>
            <person name="Kiss B."/>
            <person name="Cseklye J."/>
            <person name="Drula E."/>
            <person name="Henrissat B."/>
            <person name="Nagy I."/>
            <person name="Chovatia M."/>
            <person name="Adam C."/>
            <person name="LaButti K."/>
            <person name="Lipzen A."/>
            <person name="Riley R."/>
            <person name="Grigoriev I.V."/>
            <person name="Nagy L.G."/>
        </authorList>
    </citation>
    <scope>NUCLEOTIDE SEQUENCE [LARGE SCALE GENOMIC DNA]</scope>
    <source>
        <strain evidence="2 3">NL-1724</strain>
    </source>
</reference>
<feature type="region of interest" description="Disordered" evidence="1">
    <location>
        <begin position="404"/>
        <end position="438"/>
    </location>
</feature>
<feature type="compositionally biased region" description="Polar residues" evidence="1">
    <location>
        <begin position="907"/>
        <end position="923"/>
    </location>
</feature>
<feature type="region of interest" description="Disordered" evidence="1">
    <location>
        <begin position="481"/>
        <end position="519"/>
    </location>
</feature>
<evidence type="ECO:0000313" key="2">
    <source>
        <dbReference type="EMBL" id="TRM68089.1"/>
    </source>
</evidence>
<feature type="compositionally biased region" description="Basic and acidic residues" evidence="1">
    <location>
        <begin position="935"/>
        <end position="948"/>
    </location>
</feature>
<feature type="region of interest" description="Disordered" evidence="1">
    <location>
        <begin position="630"/>
        <end position="677"/>
    </location>
</feature>
<feature type="compositionally biased region" description="Acidic residues" evidence="1">
    <location>
        <begin position="117"/>
        <end position="126"/>
    </location>
</feature>
<keyword evidence="3" id="KW-1185">Reference proteome</keyword>
<gene>
    <name evidence="2" type="ORF">BD626DRAFT_564957</name>
</gene>
<feature type="compositionally biased region" description="Low complexity" evidence="1">
    <location>
        <begin position="703"/>
        <end position="736"/>
    </location>
</feature>
<feature type="compositionally biased region" description="Basic and acidic residues" evidence="1">
    <location>
        <begin position="482"/>
        <end position="493"/>
    </location>
</feature>
<organism evidence="2 3">
    <name type="scientific">Schizophyllum amplum</name>
    <dbReference type="NCBI Taxonomy" id="97359"/>
    <lineage>
        <taxon>Eukaryota</taxon>
        <taxon>Fungi</taxon>
        <taxon>Dikarya</taxon>
        <taxon>Basidiomycota</taxon>
        <taxon>Agaricomycotina</taxon>
        <taxon>Agaricomycetes</taxon>
        <taxon>Agaricomycetidae</taxon>
        <taxon>Agaricales</taxon>
        <taxon>Schizophyllaceae</taxon>
        <taxon>Schizophyllum</taxon>
    </lineage>
</organism>
<feature type="region of interest" description="Disordered" evidence="1">
    <location>
        <begin position="698"/>
        <end position="809"/>
    </location>
</feature>
<feature type="region of interest" description="Disordered" evidence="1">
    <location>
        <begin position="370"/>
        <end position="389"/>
    </location>
</feature>
<feature type="region of interest" description="Disordered" evidence="1">
    <location>
        <begin position="312"/>
        <end position="365"/>
    </location>
</feature>
<comment type="caution">
    <text evidence="2">The sequence shown here is derived from an EMBL/GenBank/DDBJ whole genome shotgun (WGS) entry which is preliminary data.</text>
</comment>
<feature type="compositionally biased region" description="Basic and acidic residues" evidence="1">
    <location>
        <begin position="865"/>
        <end position="902"/>
    </location>
</feature>